<dbReference type="NCBIfam" id="TIGR01297">
    <property type="entry name" value="CDF"/>
    <property type="match status" value="1"/>
</dbReference>
<protein>
    <recommendedName>
        <fullName evidence="6">Cation efflux protein transmembrane domain-containing protein</fullName>
    </recommendedName>
</protein>
<accession>A0A381SDE8</accession>
<reference evidence="7" key="1">
    <citation type="submission" date="2018-05" db="EMBL/GenBank/DDBJ databases">
        <authorList>
            <person name="Lanie J.A."/>
            <person name="Ng W.-L."/>
            <person name="Kazmierczak K.M."/>
            <person name="Andrzejewski T.M."/>
            <person name="Davidsen T.M."/>
            <person name="Wayne K.J."/>
            <person name="Tettelin H."/>
            <person name="Glass J.I."/>
            <person name="Rusch D."/>
            <person name="Podicherti R."/>
            <person name="Tsui H.-C.T."/>
            <person name="Winkler M.E."/>
        </authorList>
    </citation>
    <scope>NUCLEOTIDE SEQUENCE</scope>
</reference>
<keyword evidence="2 5" id="KW-0812">Transmembrane</keyword>
<evidence type="ECO:0000256" key="5">
    <source>
        <dbReference type="SAM" id="Phobius"/>
    </source>
</evidence>
<keyword evidence="4 5" id="KW-0472">Membrane</keyword>
<evidence type="ECO:0000256" key="2">
    <source>
        <dbReference type="ARBA" id="ARBA00022692"/>
    </source>
</evidence>
<evidence type="ECO:0000256" key="3">
    <source>
        <dbReference type="ARBA" id="ARBA00022989"/>
    </source>
</evidence>
<dbReference type="GO" id="GO:0005385">
    <property type="term" value="F:zinc ion transmembrane transporter activity"/>
    <property type="evidence" value="ECO:0007669"/>
    <property type="project" value="TreeGrafter"/>
</dbReference>
<dbReference type="InterPro" id="IPR027469">
    <property type="entry name" value="Cation_efflux_TMD_sf"/>
</dbReference>
<keyword evidence="3 5" id="KW-1133">Transmembrane helix</keyword>
<dbReference type="AlphaFoldDB" id="A0A381SDE8"/>
<feature type="transmembrane region" description="Helical" evidence="5">
    <location>
        <begin position="91"/>
        <end position="114"/>
    </location>
</feature>
<dbReference type="InterPro" id="IPR058533">
    <property type="entry name" value="Cation_efflux_TM"/>
</dbReference>
<dbReference type="Gene3D" id="1.20.1510.10">
    <property type="entry name" value="Cation efflux protein transmembrane domain"/>
    <property type="match status" value="1"/>
</dbReference>
<evidence type="ECO:0000256" key="1">
    <source>
        <dbReference type="ARBA" id="ARBA00004141"/>
    </source>
</evidence>
<comment type="subcellular location">
    <subcellularLocation>
        <location evidence="1">Membrane</location>
        <topology evidence="1">Multi-pass membrane protein</topology>
    </subcellularLocation>
</comment>
<feature type="transmembrane region" description="Helical" evidence="5">
    <location>
        <begin position="184"/>
        <end position="204"/>
    </location>
</feature>
<name>A0A381SDE8_9ZZZZ</name>
<feature type="domain" description="Cation efflux protein transmembrane" evidence="6">
    <location>
        <begin position="27"/>
        <end position="214"/>
    </location>
</feature>
<dbReference type="GO" id="GO:0005886">
    <property type="term" value="C:plasma membrane"/>
    <property type="evidence" value="ECO:0007669"/>
    <property type="project" value="TreeGrafter"/>
</dbReference>
<dbReference type="EMBL" id="UINC01002911">
    <property type="protein sequence ID" value="SVA01514.1"/>
    <property type="molecule type" value="Genomic_DNA"/>
</dbReference>
<dbReference type="SUPFAM" id="SSF160240">
    <property type="entry name" value="Cation efflux protein cytoplasmic domain-like"/>
    <property type="match status" value="1"/>
</dbReference>
<dbReference type="InterPro" id="IPR002524">
    <property type="entry name" value="Cation_efflux"/>
</dbReference>
<evidence type="ECO:0000259" key="6">
    <source>
        <dbReference type="Pfam" id="PF01545"/>
    </source>
</evidence>
<organism evidence="7">
    <name type="scientific">marine metagenome</name>
    <dbReference type="NCBI Taxonomy" id="408172"/>
    <lineage>
        <taxon>unclassified sequences</taxon>
        <taxon>metagenomes</taxon>
        <taxon>ecological metagenomes</taxon>
    </lineage>
</organism>
<dbReference type="Pfam" id="PF01545">
    <property type="entry name" value="Cation_efflux"/>
    <property type="match status" value="1"/>
</dbReference>
<evidence type="ECO:0000256" key="4">
    <source>
        <dbReference type="ARBA" id="ARBA00023136"/>
    </source>
</evidence>
<dbReference type="PANTHER" id="PTHR11562:SF17">
    <property type="entry name" value="RE54080P-RELATED"/>
    <property type="match status" value="1"/>
</dbReference>
<sequence>MRHHHPNRHVSATGQRGGQSDARLVGAICVNGALTIAQMVGGLLSGSLALVADALHNLSDAGALLIALVSRRIGRRPADHVQTFGYRRAELVGALINATSLNLVGLYLVAVALGRVVDPPSVDGRILVVVAAGALVVDLVTAGLTYRMAKDSLNVKAAFVHNMADAFGSVAVILAGVLALRYQLYIADVIATLLVAAYAMYHGVGITKEAGRILALGAPVDIQVPALVDAIREVEGVADVHHVHVWALDESERSFEGHIVVGSTDVQFGEHVKELVRSVLACHGITHATLECEFGAVTDGCREGEVVAPH</sequence>
<feature type="transmembrane region" description="Helical" evidence="5">
    <location>
        <begin position="126"/>
        <end position="146"/>
    </location>
</feature>
<dbReference type="PANTHER" id="PTHR11562">
    <property type="entry name" value="CATION EFFLUX PROTEIN/ ZINC TRANSPORTER"/>
    <property type="match status" value="1"/>
</dbReference>
<dbReference type="InterPro" id="IPR036837">
    <property type="entry name" value="Cation_efflux_CTD_sf"/>
</dbReference>
<gene>
    <name evidence="7" type="ORF">METZ01_LOCUS54368</name>
</gene>
<dbReference type="InterPro" id="IPR050681">
    <property type="entry name" value="CDF/SLC30A"/>
</dbReference>
<dbReference type="SUPFAM" id="SSF161111">
    <property type="entry name" value="Cation efflux protein transmembrane domain-like"/>
    <property type="match status" value="1"/>
</dbReference>
<feature type="transmembrane region" description="Helical" evidence="5">
    <location>
        <begin position="158"/>
        <end position="178"/>
    </location>
</feature>
<evidence type="ECO:0000313" key="7">
    <source>
        <dbReference type="EMBL" id="SVA01514.1"/>
    </source>
</evidence>
<proteinExistence type="predicted"/>